<organism evidence="1 2">
    <name type="scientific">Pyropia yezoensis</name>
    <name type="common">Susabi-nori</name>
    <name type="synonym">Porphyra yezoensis</name>
    <dbReference type="NCBI Taxonomy" id="2788"/>
    <lineage>
        <taxon>Eukaryota</taxon>
        <taxon>Rhodophyta</taxon>
        <taxon>Bangiophyceae</taxon>
        <taxon>Bangiales</taxon>
        <taxon>Bangiaceae</taxon>
        <taxon>Pyropia</taxon>
    </lineage>
</organism>
<reference evidence="1" key="1">
    <citation type="submission" date="2019-11" db="EMBL/GenBank/DDBJ databases">
        <title>Nori genome reveals adaptations in red seaweeds to the harsh intertidal environment.</title>
        <authorList>
            <person name="Wang D."/>
            <person name="Mao Y."/>
        </authorList>
    </citation>
    <scope>NUCLEOTIDE SEQUENCE</scope>
    <source>
        <tissue evidence="1">Gametophyte</tissue>
    </source>
</reference>
<comment type="caution">
    <text evidence="1">The sequence shown here is derived from an EMBL/GenBank/DDBJ whole genome shotgun (WGS) entry which is preliminary data.</text>
</comment>
<sequence>MGRLGGWLRLATAAAVVAAVASTALGVIKDKECRENSTNPNVGVNLDYSQSCIVNEVFVNMTGSWKFQESKLENVTFVNCVFANVGRSSTAFTSVEMTNVSFAGGRFRNTNGQATVFNKLAMRDVLFRDILWEAGAQVIFRSFAMSGVVFRRNRFLGGLTLTEGESSGLIFRNCTSGQQQSSELLPSVETVRLYKLTANRTKIIGSSFAGPVQLAAAQVRDMEIRDTTFGASFTCEDAADRRNLLDATRLQVVDVAVEGPFNCTGAQLHSSAFADVSFGGGATFTGADLDNVALVNVRVPSPGRSCTGLSFQDATLKGDGGRGGQMRNVTVGCLLSLRSATVEGVVWTNVTAGRTDYAGAIVRQEFLGPDCCTVLCGPGRCKCDVKDRTVCPRGSRDVRLGARACLLGTSTVEVAAAPAAAASEGAPTAAKMVAVRDLEHGMAVRDGVDGAASASPIYLFSHRTPDVGPGGADVVTLTTVAGHRLAITPGHLVYAVPRGGAAAAAPLPASPPPSLVPAGAVTVGDALVTANGSTVAVASTRLSVIPQTAAGPGLYAPHSVSGALVVDGLRVSCYTTAVHPVVAAVALAPARAAYALWGAGGVRWMSGLEGGGVAAALDRWWPL</sequence>
<evidence type="ECO:0000313" key="2">
    <source>
        <dbReference type="Proteomes" id="UP000798662"/>
    </source>
</evidence>
<dbReference type="Proteomes" id="UP000798662">
    <property type="component" value="Chromosome 3"/>
</dbReference>
<name>A0ACC3CAU9_PYRYE</name>
<dbReference type="EMBL" id="CM020620">
    <property type="protein sequence ID" value="KAK1867220.1"/>
    <property type="molecule type" value="Genomic_DNA"/>
</dbReference>
<protein>
    <submittedName>
        <fullName evidence="1">Uncharacterized protein</fullName>
    </submittedName>
</protein>
<evidence type="ECO:0000313" key="1">
    <source>
        <dbReference type="EMBL" id="KAK1867220.1"/>
    </source>
</evidence>
<proteinExistence type="predicted"/>
<keyword evidence="2" id="KW-1185">Reference proteome</keyword>
<gene>
    <name evidence="1" type="ORF">I4F81_009727</name>
</gene>
<accession>A0ACC3CAU9</accession>